<protein>
    <submittedName>
        <fullName evidence="1">Uncharacterized protein</fullName>
    </submittedName>
</protein>
<comment type="caution">
    <text evidence="1">The sequence shown here is derived from an EMBL/GenBank/DDBJ whole genome shotgun (WGS) entry which is preliminary data.</text>
</comment>
<organism evidence="1 2">
    <name type="scientific">Staphylococcus gallinarum</name>
    <dbReference type="NCBI Taxonomy" id="1293"/>
    <lineage>
        <taxon>Bacteria</taxon>
        <taxon>Bacillati</taxon>
        <taxon>Bacillota</taxon>
        <taxon>Bacilli</taxon>
        <taxon>Bacillales</taxon>
        <taxon>Staphylococcaceae</taxon>
        <taxon>Staphylococcus</taxon>
    </lineage>
</organism>
<proteinExistence type="predicted"/>
<name>A0ABQ0Y489_STAGA</name>
<reference evidence="1 2" key="1">
    <citation type="submission" date="2019-07" db="EMBL/GenBank/DDBJ databases">
        <title>Whole genome shotgun sequence of Staphylococcus gallinarum NBRC 109767.</title>
        <authorList>
            <person name="Hosoyama A."/>
            <person name="Uohara A."/>
            <person name="Ohji S."/>
            <person name="Ichikawa N."/>
        </authorList>
    </citation>
    <scope>NUCLEOTIDE SEQUENCE [LARGE SCALE GENOMIC DNA]</scope>
    <source>
        <strain evidence="1 2">NBRC 109767</strain>
    </source>
</reference>
<gene>
    <name evidence="1" type="ORF">SGA02_20530</name>
</gene>
<dbReference type="EMBL" id="BKAX01000006">
    <property type="protein sequence ID" value="GEQ06225.1"/>
    <property type="molecule type" value="Genomic_DNA"/>
</dbReference>
<evidence type="ECO:0000313" key="1">
    <source>
        <dbReference type="EMBL" id="GEQ06225.1"/>
    </source>
</evidence>
<accession>A0ABQ0Y489</accession>
<sequence>MMAALNNELSKRLSELEDDYETLLRPLLNDLASASTSTEETFAKDKFKKHLAEFIKERSEQ</sequence>
<keyword evidence="2" id="KW-1185">Reference proteome</keyword>
<dbReference type="Proteomes" id="UP000321057">
    <property type="component" value="Unassembled WGS sequence"/>
</dbReference>
<evidence type="ECO:0000313" key="2">
    <source>
        <dbReference type="Proteomes" id="UP000321057"/>
    </source>
</evidence>